<evidence type="ECO:0000259" key="9">
    <source>
        <dbReference type="PROSITE" id="PS50157"/>
    </source>
</evidence>
<comment type="subcellular location">
    <subcellularLocation>
        <location evidence="1">Nucleus</location>
    </subcellularLocation>
</comment>
<evidence type="ECO:0000256" key="5">
    <source>
        <dbReference type="ARBA" id="ARBA00022833"/>
    </source>
</evidence>
<feature type="domain" description="C2H2-type" evidence="9">
    <location>
        <begin position="219"/>
        <end position="247"/>
    </location>
</feature>
<keyword evidence="3" id="KW-0677">Repeat</keyword>
<dbReference type="EMBL" id="VXIV02000106">
    <property type="protein sequence ID" value="KAF6040745.1"/>
    <property type="molecule type" value="Genomic_DNA"/>
</dbReference>
<evidence type="ECO:0000256" key="1">
    <source>
        <dbReference type="ARBA" id="ARBA00004123"/>
    </source>
</evidence>
<dbReference type="AlphaFoldDB" id="A0A7J7KRL6"/>
<evidence type="ECO:0000256" key="8">
    <source>
        <dbReference type="PROSITE-ProRule" id="PRU00042"/>
    </source>
</evidence>
<dbReference type="GO" id="GO:0008270">
    <property type="term" value="F:zinc ion binding"/>
    <property type="evidence" value="ECO:0007669"/>
    <property type="project" value="UniProtKB-KW"/>
</dbReference>
<keyword evidence="7" id="KW-0539">Nucleus</keyword>
<protein>
    <submittedName>
        <fullName evidence="10">Znf711</fullName>
    </submittedName>
</protein>
<dbReference type="GO" id="GO:0045893">
    <property type="term" value="P:positive regulation of DNA-templated transcription"/>
    <property type="evidence" value="ECO:0007669"/>
    <property type="project" value="UniProtKB-ARBA"/>
</dbReference>
<dbReference type="OrthoDB" id="6271419at2759"/>
<evidence type="ECO:0000256" key="7">
    <source>
        <dbReference type="ARBA" id="ARBA00023242"/>
    </source>
</evidence>
<evidence type="ECO:0000256" key="2">
    <source>
        <dbReference type="ARBA" id="ARBA00022723"/>
    </source>
</evidence>
<feature type="domain" description="C2H2-type" evidence="9">
    <location>
        <begin position="265"/>
        <end position="292"/>
    </location>
</feature>
<dbReference type="PANTHER" id="PTHR24392:SF58">
    <property type="entry name" value="C2H2-TYPE DOMAIN-CONTAINING PROTEIN"/>
    <property type="match status" value="1"/>
</dbReference>
<gene>
    <name evidence="10" type="ORF">EB796_000948</name>
</gene>
<comment type="caution">
    <text evidence="10">The sequence shown here is derived from an EMBL/GenBank/DDBJ whole genome shotgun (WGS) entry which is preliminary data.</text>
</comment>
<dbReference type="PANTHER" id="PTHR24392">
    <property type="entry name" value="ZINC FINGER PROTEIN"/>
    <property type="match status" value="1"/>
</dbReference>
<keyword evidence="4 8" id="KW-0863">Zinc-finger</keyword>
<reference evidence="10" key="1">
    <citation type="submission" date="2020-06" db="EMBL/GenBank/DDBJ databases">
        <title>Draft genome of Bugula neritina, a colonial animal packing powerful symbionts and potential medicines.</title>
        <authorList>
            <person name="Rayko M."/>
        </authorList>
    </citation>
    <scope>NUCLEOTIDE SEQUENCE [LARGE SCALE GENOMIC DNA]</scope>
    <source>
        <strain evidence="10">Kwan_BN1</strain>
    </source>
</reference>
<dbReference type="InterPro" id="IPR013087">
    <property type="entry name" value="Znf_C2H2_type"/>
</dbReference>
<evidence type="ECO:0000256" key="3">
    <source>
        <dbReference type="ARBA" id="ARBA00022737"/>
    </source>
</evidence>
<feature type="domain" description="C2H2-type" evidence="9">
    <location>
        <begin position="191"/>
        <end position="218"/>
    </location>
</feature>
<dbReference type="PROSITE" id="PS00028">
    <property type="entry name" value="ZINC_FINGER_C2H2_1"/>
    <property type="match status" value="4"/>
</dbReference>
<keyword evidence="11" id="KW-1185">Reference proteome</keyword>
<dbReference type="FunFam" id="3.30.160.60:FF:001732">
    <property type="entry name" value="Zgc:162936"/>
    <property type="match status" value="1"/>
</dbReference>
<evidence type="ECO:0000256" key="6">
    <source>
        <dbReference type="ARBA" id="ARBA00023125"/>
    </source>
</evidence>
<dbReference type="InterPro" id="IPR036236">
    <property type="entry name" value="Znf_C2H2_sf"/>
</dbReference>
<dbReference type="PROSITE" id="PS50157">
    <property type="entry name" value="ZINC_FINGER_C2H2_2"/>
    <property type="match status" value="5"/>
</dbReference>
<keyword evidence="6" id="KW-0238">DNA-binding</keyword>
<sequence length="711" mass="80534">MNIAIDANTHQLVSCYNCNVLQHRSKMCIDCGVKFSDPVYPPSSNSPKGPQYVFHTSQDDVNADMSDVVFSFPEVEITPSSLEQLLENYSNLLEQLKANGCLFYSIMYNPKLESSDVKCAGIPEEIRTNISETVKIYFPKSAKKRQKPRVYSEIDVQEKKYPCTFSGCDYRTKYSWQVKNHMRRHTGEKPYSCNFCNFRTSDCSRLIKHKRAHNLDTPFKCKICSLGFRKENGLTCHMRFVHKENDTESNSTKHMALYDESTGKWKCEICGSLFSAKSVLLIHYRTHTGERPYACGKCAYRASHRSSLRIHMNNHVDMDSKALSCQECSFRTNYYAILGQHNKQFHPKTNSCPETSAKLQNAPKRVVKHKGPWKCQICHIETGTRAQLKQHRKDHHNEQVISYMRVAYDGEKKVFNCKKCKFFSSDVNDSVQHSKKHMIRKISCNLCAYKTMSMASLNRHKAQLHGIKIAHNCPQCSFTCQSIRELNKHKKTHELSIPQLAPLLLCTKCTFSTSSQQLMASHMNCHNGVSFTCDLCNYMVYDESELILHKKFHLQSSNKKSEAKLMPKKKQYRSFKRLAKLTDEGHEKPEGIDASVTNILRSLDKKGYASLVISPNQQVNESLPEKAPIKMPKLLSLLNPGVNLMKANDQALSENATASSPFSTGKSTSFADGSAAAIMSKASDSASSIVVKTCIVVEEDISAEKSTPITD</sequence>
<feature type="domain" description="C2H2-type" evidence="9">
    <location>
        <begin position="161"/>
        <end position="190"/>
    </location>
</feature>
<evidence type="ECO:0000313" key="10">
    <source>
        <dbReference type="EMBL" id="KAF6040745.1"/>
    </source>
</evidence>
<keyword evidence="2" id="KW-0479">Metal-binding</keyword>
<dbReference type="Proteomes" id="UP000593567">
    <property type="component" value="Unassembled WGS sequence"/>
</dbReference>
<dbReference type="SMART" id="SM00355">
    <property type="entry name" value="ZnF_C2H2"/>
    <property type="match status" value="12"/>
</dbReference>
<organism evidence="10 11">
    <name type="scientific">Bugula neritina</name>
    <name type="common">Brown bryozoan</name>
    <name type="synonym">Sertularia neritina</name>
    <dbReference type="NCBI Taxonomy" id="10212"/>
    <lineage>
        <taxon>Eukaryota</taxon>
        <taxon>Metazoa</taxon>
        <taxon>Spiralia</taxon>
        <taxon>Lophotrochozoa</taxon>
        <taxon>Bryozoa</taxon>
        <taxon>Gymnolaemata</taxon>
        <taxon>Cheilostomatida</taxon>
        <taxon>Flustrina</taxon>
        <taxon>Buguloidea</taxon>
        <taxon>Bugulidae</taxon>
        <taxon>Bugula</taxon>
    </lineage>
</organism>
<dbReference type="Gene3D" id="3.30.160.60">
    <property type="entry name" value="Classic Zinc Finger"/>
    <property type="match status" value="7"/>
</dbReference>
<name>A0A7J7KRL6_BUGNE</name>
<evidence type="ECO:0000256" key="4">
    <source>
        <dbReference type="ARBA" id="ARBA00022771"/>
    </source>
</evidence>
<proteinExistence type="predicted"/>
<evidence type="ECO:0000313" key="11">
    <source>
        <dbReference type="Proteomes" id="UP000593567"/>
    </source>
</evidence>
<dbReference type="GO" id="GO:0043565">
    <property type="term" value="F:sequence-specific DNA binding"/>
    <property type="evidence" value="ECO:0007669"/>
    <property type="project" value="UniProtKB-ARBA"/>
</dbReference>
<dbReference type="GO" id="GO:0005634">
    <property type="term" value="C:nucleus"/>
    <property type="evidence" value="ECO:0007669"/>
    <property type="project" value="UniProtKB-SubCell"/>
</dbReference>
<dbReference type="GO" id="GO:0005694">
    <property type="term" value="C:chromosome"/>
    <property type="evidence" value="ECO:0007669"/>
    <property type="project" value="UniProtKB-ARBA"/>
</dbReference>
<feature type="domain" description="C2H2-type" evidence="9">
    <location>
        <begin position="293"/>
        <end position="320"/>
    </location>
</feature>
<dbReference type="SUPFAM" id="SSF57667">
    <property type="entry name" value="beta-beta-alpha zinc fingers"/>
    <property type="match status" value="3"/>
</dbReference>
<keyword evidence="5" id="KW-0862">Zinc</keyword>
<accession>A0A7J7KRL6</accession>